<evidence type="ECO:0000256" key="4">
    <source>
        <dbReference type="ARBA" id="ARBA00023163"/>
    </source>
</evidence>
<evidence type="ECO:0000256" key="1">
    <source>
        <dbReference type="ARBA" id="ARBA00023015"/>
    </source>
</evidence>
<dbReference type="GO" id="GO:0003677">
    <property type="term" value="F:DNA binding"/>
    <property type="evidence" value="ECO:0007669"/>
    <property type="project" value="UniProtKB-KW"/>
</dbReference>
<proteinExistence type="predicted"/>
<evidence type="ECO:0000313" key="7">
    <source>
        <dbReference type="Proteomes" id="UP000317178"/>
    </source>
</evidence>
<dbReference type="InterPro" id="IPR039425">
    <property type="entry name" value="RNA_pol_sigma-70-like"/>
</dbReference>
<protein>
    <submittedName>
        <fullName evidence="6">ECF RNA polymerase sigma factor SigE</fullName>
    </submittedName>
</protein>
<dbReference type="SUPFAM" id="SSF88946">
    <property type="entry name" value="Sigma2 domain of RNA polymerase sigma factors"/>
    <property type="match status" value="1"/>
</dbReference>
<dbReference type="PANTHER" id="PTHR43133">
    <property type="entry name" value="RNA POLYMERASE ECF-TYPE SIGMA FACTO"/>
    <property type="match status" value="1"/>
</dbReference>
<keyword evidence="4" id="KW-0804">Transcription</keyword>
<name>A0A518CTM8_9PLAN</name>
<dbReference type="InterPro" id="IPR013325">
    <property type="entry name" value="RNA_pol_sigma_r2"/>
</dbReference>
<dbReference type="GO" id="GO:0006352">
    <property type="term" value="P:DNA-templated transcription initiation"/>
    <property type="evidence" value="ECO:0007669"/>
    <property type="project" value="InterPro"/>
</dbReference>
<reference evidence="6 7" key="1">
    <citation type="submission" date="2019-02" db="EMBL/GenBank/DDBJ databases">
        <title>Deep-cultivation of Planctomycetes and their phenomic and genomic characterization uncovers novel biology.</title>
        <authorList>
            <person name="Wiegand S."/>
            <person name="Jogler M."/>
            <person name="Boedeker C."/>
            <person name="Pinto D."/>
            <person name="Vollmers J."/>
            <person name="Rivas-Marin E."/>
            <person name="Kohn T."/>
            <person name="Peeters S.H."/>
            <person name="Heuer A."/>
            <person name="Rast P."/>
            <person name="Oberbeckmann S."/>
            <person name="Bunk B."/>
            <person name="Jeske O."/>
            <person name="Meyerdierks A."/>
            <person name="Storesund J.E."/>
            <person name="Kallscheuer N."/>
            <person name="Luecker S."/>
            <person name="Lage O.M."/>
            <person name="Pohl T."/>
            <person name="Merkel B.J."/>
            <person name="Hornburger P."/>
            <person name="Mueller R.-W."/>
            <person name="Bruemmer F."/>
            <person name="Labrenz M."/>
            <person name="Spormann A.M."/>
            <person name="Op den Camp H."/>
            <person name="Overmann J."/>
            <person name="Amann R."/>
            <person name="Jetten M.S.M."/>
            <person name="Mascher T."/>
            <person name="Medema M.H."/>
            <person name="Devos D.P."/>
            <person name="Kaster A.-K."/>
            <person name="Ovreas L."/>
            <person name="Rohde M."/>
            <person name="Galperin M.Y."/>
            <person name="Jogler C."/>
        </authorList>
    </citation>
    <scope>NUCLEOTIDE SEQUENCE [LARGE SCALE GENOMIC DNA]</scope>
    <source>
        <strain evidence="6 7">Pla110</strain>
    </source>
</reference>
<keyword evidence="3" id="KW-0238">DNA-binding</keyword>
<keyword evidence="1" id="KW-0805">Transcription regulation</keyword>
<dbReference type="InterPro" id="IPR014284">
    <property type="entry name" value="RNA_pol_sigma-70_dom"/>
</dbReference>
<evidence type="ECO:0000256" key="3">
    <source>
        <dbReference type="ARBA" id="ARBA00023125"/>
    </source>
</evidence>
<dbReference type="GO" id="GO:0016987">
    <property type="term" value="F:sigma factor activity"/>
    <property type="evidence" value="ECO:0007669"/>
    <property type="project" value="UniProtKB-KW"/>
</dbReference>
<evidence type="ECO:0000259" key="5">
    <source>
        <dbReference type="Pfam" id="PF04542"/>
    </source>
</evidence>
<dbReference type="OrthoDB" id="288129at2"/>
<keyword evidence="7" id="KW-1185">Reference proteome</keyword>
<dbReference type="NCBIfam" id="TIGR02937">
    <property type="entry name" value="sigma70-ECF"/>
    <property type="match status" value="1"/>
</dbReference>
<accession>A0A518CTM8</accession>
<evidence type="ECO:0000256" key="2">
    <source>
        <dbReference type="ARBA" id="ARBA00023082"/>
    </source>
</evidence>
<dbReference type="KEGG" id="plon:Pla110_43230"/>
<dbReference type="Pfam" id="PF04542">
    <property type="entry name" value="Sigma70_r2"/>
    <property type="match status" value="1"/>
</dbReference>
<sequence length="203" mass="23183">MFFGDMTTSSMPFPSGSTDAALLKEAGQNNDQSWNQLVETYGPFIYQSIRRSGIQSADAADIMQIVLLEVHRSLQSFERQHKGSFRKWLNAVTRNKVIDFCRKRNKLEEITTQQQSDVADSEHKIDQAIPDERQQALVKILQDVKNSVSGKTWQAFEMTEANVETSDQIGRRLGISAAAVRMARRRVLLQIELLYVQHKQKPE</sequence>
<gene>
    <name evidence="6" type="primary">sigE_8</name>
    <name evidence="6" type="ORF">Pla110_43230</name>
</gene>
<dbReference type="PANTHER" id="PTHR43133:SF8">
    <property type="entry name" value="RNA POLYMERASE SIGMA FACTOR HI_1459-RELATED"/>
    <property type="match status" value="1"/>
</dbReference>
<dbReference type="AlphaFoldDB" id="A0A518CTM8"/>
<organism evidence="6 7">
    <name type="scientific">Polystyrenella longa</name>
    <dbReference type="NCBI Taxonomy" id="2528007"/>
    <lineage>
        <taxon>Bacteria</taxon>
        <taxon>Pseudomonadati</taxon>
        <taxon>Planctomycetota</taxon>
        <taxon>Planctomycetia</taxon>
        <taxon>Planctomycetales</taxon>
        <taxon>Planctomycetaceae</taxon>
        <taxon>Polystyrenella</taxon>
    </lineage>
</organism>
<dbReference type="InterPro" id="IPR007627">
    <property type="entry name" value="RNA_pol_sigma70_r2"/>
</dbReference>
<keyword evidence="2" id="KW-0731">Sigma factor</keyword>
<dbReference type="Proteomes" id="UP000317178">
    <property type="component" value="Chromosome"/>
</dbReference>
<feature type="domain" description="RNA polymerase sigma-70 region 2" evidence="5">
    <location>
        <begin position="37"/>
        <end position="105"/>
    </location>
</feature>
<evidence type="ECO:0000313" key="6">
    <source>
        <dbReference type="EMBL" id="QDU82563.1"/>
    </source>
</evidence>
<dbReference type="Gene3D" id="1.10.1740.10">
    <property type="match status" value="1"/>
</dbReference>
<dbReference type="RefSeq" id="WP_144998875.1">
    <property type="nucleotide sequence ID" value="NZ_CP036281.1"/>
</dbReference>
<dbReference type="EMBL" id="CP036281">
    <property type="protein sequence ID" value="QDU82563.1"/>
    <property type="molecule type" value="Genomic_DNA"/>
</dbReference>